<dbReference type="EMBL" id="ML977054">
    <property type="protein sequence ID" value="KAF1948562.1"/>
    <property type="molecule type" value="Genomic_DNA"/>
</dbReference>
<proteinExistence type="predicted"/>
<dbReference type="AlphaFoldDB" id="A0A6A5TA18"/>
<dbReference type="PANTHER" id="PTHR38790">
    <property type="entry name" value="2EXR DOMAIN-CONTAINING PROTEIN-RELATED"/>
    <property type="match status" value="1"/>
</dbReference>
<keyword evidence="2" id="KW-1185">Reference proteome</keyword>
<dbReference type="OrthoDB" id="62952at2759"/>
<protein>
    <recommendedName>
        <fullName evidence="3">F-box domain-containing protein</fullName>
    </recommendedName>
</protein>
<dbReference type="Proteomes" id="UP000800035">
    <property type="component" value="Unassembled WGS sequence"/>
</dbReference>
<dbReference type="PANTHER" id="PTHR38790:SF4">
    <property type="entry name" value="2EXR DOMAIN-CONTAINING PROTEIN"/>
    <property type="match status" value="1"/>
</dbReference>
<organism evidence="1 2">
    <name type="scientific">Byssothecium circinans</name>
    <dbReference type="NCBI Taxonomy" id="147558"/>
    <lineage>
        <taxon>Eukaryota</taxon>
        <taxon>Fungi</taxon>
        <taxon>Dikarya</taxon>
        <taxon>Ascomycota</taxon>
        <taxon>Pezizomycotina</taxon>
        <taxon>Dothideomycetes</taxon>
        <taxon>Pleosporomycetidae</taxon>
        <taxon>Pleosporales</taxon>
        <taxon>Massarineae</taxon>
        <taxon>Massarinaceae</taxon>
        <taxon>Byssothecium</taxon>
    </lineage>
</organism>
<accession>A0A6A5TA18</accession>
<evidence type="ECO:0000313" key="2">
    <source>
        <dbReference type="Proteomes" id="UP000800035"/>
    </source>
</evidence>
<sequence length="257" mass="28646">MSAVTIAPSKNLQLQSPLVRLPAEIKHLIFGYCFAASGPITDALPGSTRSKAEVLPGLGVNVLRTCRRIYHEADRRQIFAKNTFAFTTAERVRHFFEGLGEEYSGCVQDVEIDARKVNSNHPEIAHEWLQYLAWGSGGWTGETWGKTMGSLRMDAPGLKCLRLNFASWPSIPMSRAVLWNVLRGMISQLERLERVVVVGASEGKDMSRQNPWSPVHFVGGDDVGSEDLVELMWKAVSKPGDHKNVSKKWTEIGRELV</sequence>
<evidence type="ECO:0008006" key="3">
    <source>
        <dbReference type="Google" id="ProtNLM"/>
    </source>
</evidence>
<gene>
    <name evidence="1" type="ORF">CC80DRAFT_556204</name>
</gene>
<evidence type="ECO:0000313" key="1">
    <source>
        <dbReference type="EMBL" id="KAF1948562.1"/>
    </source>
</evidence>
<name>A0A6A5TA18_9PLEO</name>
<reference evidence="1" key="1">
    <citation type="journal article" date="2020" name="Stud. Mycol.">
        <title>101 Dothideomycetes genomes: a test case for predicting lifestyles and emergence of pathogens.</title>
        <authorList>
            <person name="Haridas S."/>
            <person name="Albert R."/>
            <person name="Binder M."/>
            <person name="Bloem J."/>
            <person name="Labutti K."/>
            <person name="Salamov A."/>
            <person name="Andreopoulos B."/>
            <person name="Baker S."/>
            <person name="Barry K."/>
            <person name="Bills G."/>
            <person name="Bluhm B."/>
            <person name="Cannon C."/>
            <person name="Castanera R."/>
            <person name="Culley D."/>
            <person name="Daum C."/>
            <person name="Ezra D."/>
            <person name="Gonzalez J."/>
            <person name="Henrissat B."/>
            <person name="Kuo A."/>
            <person name="Liang C."/>
            <person name="Lipzen A."/>
            <person name="Lutzoni F."/>
            <person name="Magnuson J."/>
            <person name="Mondo S."/>
            <person name="Nolan M."/>
            <person name="Ohm R."/>
            <person name="Pangilinan J."/>
            <person name="Park H.-J."/>
            <person name="Ramirez L."/>
            <person name="Alfaro M."/>
            <person name="Sun H."/>
            <person name="Tritt A."/>
            <person name="Yoshinaga Y."/>
            <person name="Zwiers L.-H."/>
            <person name="Turgeon B."/>
            <person name="Goodwin S."/>
            <person name="Spatafora J."/>
            <person name="Crous P."/>
            <person name="Grigoriev I."/>
        </authorList>
    </citation>
    <scope>NUCLEOTIDE SEQUENCE</scope>
    <source>
        <strain evidence="1">CBS 675.92</strain>
    </source>
</reference>